<evidence type="ECO:0000313" key="2">
    <source>
        <dbReference type="EMBL" id="KAB8069355.1"/>
    </source>
</evidence>
<feature type="chain" id="PRO_5025060404" description="Chitin-binding type-2 domain-containing protein" evidence="1">
    <location>
        <begin position="22"/>
        <end position="110"/>
    </location>
</feature>
<protein>
    <recommendedName>
        <fullName evidence="4">Chitin-binding type-2 domain-containing protein</fullName>
    </recommendedName>
</protein>
<gene>
    <name evidence="2" type="ORF">BDV29DRAFT_182943</name>
</gene>
<keyword evidence="1" id="KW-0732">Signal</keyword>
<evidence type="ECO:0000256" key="1">
    <source>
        <dbReference type="SAM" id="SignalP"/>
    </source>
</evidence>
<accession>A0A5N5WNJ6</accession>
<evidence type="ECO:0000313" key="3">
    <source>
        <dbReference type="Proteomes" id="UP000326565"/>
    </source>
</evidence>
<dbReference type="Proteomes" id="UP000326565">
    <property type="component" value="Unassembled WGS sequence"/>
</dbReference>
<dbReference type="AlphaFoldDB" id="A0A5N5WNJ6"/>
<keyword evidence="3" id="KW-1185">Reference proteome</keyword>
<dbReference type="OrthoDB" id="4369767at2759"/>
<feature type="signal peptide" evidence="1">
    <location>
        <begin position="1"/>
        <end position="21"/>
    </location>
</feature>
<organism evidence="2 3">
    <name type="scientific">Aspergillus leporis</name>
    <dbReference type="NCBI Taxonomy" id="41062"/>
    <lineage>
        <taxon>Eukaryota</taxon>
        <taxon>Fungi</taxon>
        <taxon>Dikarya</taxon>
        <taxon>Ascomycota</taxon>
        <taxon>Pezizomycotina</taxon>
        <taxon>Eurotiomycetes</taxon>
        <taxon>Eurotiomycetidae</taxon>
        <taxon>Eurotiales</taxon>
        <taxon>Aspergillaceae</taxon>
        <taxon>Aspergillus</taxon>
        <taxon>Aspergillus subgen. Circumdati</taxon>
    </lineage>
</organism>
<evidence type="ECO:0008006" key="4">
    <source>
        <dbReference type="Google" id="ProtNLM"/>
    </source>
</evidence>
<reference evidence="2 3" key="1">
    <citation type="submission" date="2019-04" db="EMBL/GenBank/DDBJ databases">
        <title>Friends and foes A comparative genomics study of 23 Aspergillus species from section Flavi.</title>
        <authorList>
            <consortium name="DOE Joint Genome Institute"/>
            <person name="Kjaerbolling I."/>
            <person name="Vesth T."/>
            <person name="Frisvad J.C."/>
            <person name="Nybo J.L."/>
            <person name="Theobald S."/>
            <person name="Kildgaard S."/>
            <person name="Isbrandt T."/>
            <person name="Kuo A."/>
            <person name="Sato A."/>
            <person name="Lyhne E.K."/>
            <person name="Kogle M.E."/>
            <person name="Wiebenga A."/>
            <person name="Kun R.S."/>
            <person name="Lubbers R.J."/>
            <person name="Makela M.R."/>
            <person name="Barry K."/>
            <person name="Chovatia M."/>
            <person name="Clum A."/>
            <person name="Daum C."/>
            <person name="Haridas S."/>
            <person name="He G."/>
            <person name="LaButti K."/>
            <person name="Lipzen A."/>
            <person name="Mondo S."/>
            <person name="Riley R."/>
            <person name="Salamov A."/>
            <person name="Simmons B.A."/>
            <person name="Magnuson J.K."/>
            <person name="Henrissat B."/>
            <person name="Mortensen U.H."/>
            <person name="Larsen T.O."/>
            <person name="Devries R.P."/>
            <person name="Grigoriev I.V."/>
            <person name="Machida M."/>
            <person name="Baker S.E."/>
            <person name="Andersen M.R."/>
        </authorList>
    </citation>
    <scope>NUCLEOTIDE SEQUENCE [LARGE SCALE GENOMIC DNA]</scope>
    <source>
        <strain evidence="2 3">CBS 151.66</strain>
    </source>
</reference>
<name>A0A5N5WNJ6_9EURO</name>
<dbReference type="EMBL" id="ML732345">
    <property type="protein sequence ID" value="KAB8069355.1"/>
    <property type="molecule type" value="Genomic_DNA"/>
</dbReference>
<sequence>MKSPLYILTALLPLAMQVVNASPTAPPNEAEDSLIEERDNIQERDSCRVDRNEFSYYRYPCGSSERTGRARRGDNVEFICKYRDWYRTPNGWVREDEKPRRCRGRSPRRC</sequence>
<proteinExistence type="predicted"/>